<comment type="caution">
    <text evidence="1">The sequence shown here is derived from an EMBL/GenBank/DDBJ whole genome shotgun (WGS) entry which is preliminary data.</text>
</comment>
<protein>
    <submittedName>
        <fullName evidence="1">Uncharacterized protein</fullName>
    </submittedName>
</protein>
<evidence type="ECO:0000313" key="2">
    <source>
        <dbReference type="Proteomes" id="UP000823928"/>
    </source>
</evidence>
<dbReference type="Proteomes" id="UP000823928">
    <property type="component" value="Unassembled WGS sequence"/>
</dbReference>
<proteinExistence type="predicted"/>
<reference evidence="1" key="2">
    <citation type="journal article" date="2021" name="PeerJ">
        <title>Extensive microbial diversity within the chicken gut microbiome revealed by metagenomics and culture.</title>
        <authorList>
            <person name="Gilroy R."/>
            <person name="Ravi A."/>
            <person name="Getino M."/>
            <person name="Pursley I."/>
            <person name="Horton D.L."/>
            <person name="Alikhan N.F."/>
            <person name="Baker D."/>
            <person name="Gharbi K."/>
            <person name="Hall N."/>
            <person name="Watson M."/>
            <person name="Adriaenssens E.M."/>
            <person name="Foster-Nyarko E."/>
            <person name="Jarju S."/>
            <person name="Secka A."/>
            <person name="Antonio M."/>
            <person name="Oren A."/>
            <person name="Chaudhuri R.R."/>
            <person name="La Ragione R."/>
            <person name="Hildebrand F."/>
            <person name="Pallen M.J."/>
        </authorList>
    </citation>
    <scope>NUCLEOTIDE SEQUENCE</scope>
    <source>
        <strain evidence="1">6276</strain>
    </source>
</reference>
<reference evidence="1" key="1">
    <citation type="submission" date="2020-10" db="EMBL/GenBank/DDBJ databases">
        <authorList>
            <person name="Gilroy R."/>
        </authorList>
    </citation>
    <scope>NUCLEOTIDE SEQUENCE</scope>
    <source>
        <strain evidence="1">6276</strain>
    </source>
</reference>
<accession>A0A9D1JP96</accession>
<dbReference type="EMBL" id="DVIU01000299">
    <property type="protein sequence ID" value="HIS37836.1"/>
    <property type="molecule type" value="Genomic_DNA"/>
</dbReference>
<gene>
    <name evidence="1" type="ORF">IAC10_14625</name>
</gene>
<organism evidence="1 2">
    <name type="scientific">Candidatus Scatousia excrementigallinarum</name>
    <dbReference type="NCBI Taxonomy" id="2840935"/>
    <lineage>
        <taxon>Bacteria</taxon>
        <taxon>Candidatus Scatousia</taxon>
    </lineage>
</organism>
<evidence type="ECO:0000313" key="1">
    <source>
        <dbReference type="EMBL" id="HIS37836.1"/>
    </source>
</evidence>
<sequence length="584" mass="65274">MGLAASQARFLAITARKNSCEFQSMQIAQQKLSLTRELEAATQDYQEALNTTKLVWDADGSGSYIYDLSYNLLMYPSEINDYVPWMVSRRDGKIALNSDMAMAAKLAGIPEGGTNNPTKEMYDAFLTAMVACGGMSETSARSCRDIGWQETVGVGGALMDKTDAYEMTITNMINYIDLACGKIDTGTDEERELAEKLTFTIPKYDSSKEISKDNMLFKEGLDQSSAYITINGNRVSNENGDITFTLADLLNDNVTIAFTDEKHKKGFFKRIASAVKDLLGNGSTVCGGKAGIEDLVGTSTLYPEDASEEDKFIIDLADQLIQGFMAILDVGEEATDIQAFNYAIQETLALLGETKDLGSRNHSNDAFNDCITESNNYNGWVSKGAAKNKNYGSKALSLSSLAESFLTFYAQGKEGYNDSYYIRQDGNKSSYVTDDYGYYYKIKNPNDNGWSTQQIYESEFYSALFNNLCQNGWYENIYIDDKEYLDNALKNGQLFITSINQDGYYYQDKYNAGEYIIEANDEDAITQAELAYTQKKSKINYKEEQLELDMKNLDLEISSLTTEYDTVKSLISKNVEKTFTLFQS</sequence>
<dbReference type="AlphaFoldDB" id="A0A9D1JP96"/>
<name>A0A9D1JP96_9BACT</name>